<protein>
    <submittedName>
        <fullName evidence="2">Uncharacterized protein</fullName>
    </submittedName>
</protein>
<feature type="region of interest" description="Disordered" evidence="1">
    <location>
        <begin position="1"/>
        <end position="22"/>
    </location>
</feature>
<feature type="compositionally biased region" description="Basic and acidic residues" evidence="1">
    <location>
        <begin position="100"/>
        <end position="116"/>
    </location>
</feature>
<evidence type="ECO:0000313" key="3">
    <source>
        <dbReference type="Proteomes" id="UP000324222"/>
    </source>
</evidence>
<comment type="caution">
    <text evidence="2">The sequence shown here is derived from an EMBL/GenBank/DDBJ whole genome shotgun (WGS) entry which is preliminary data.</text>
</comment>
<accession>A0A5B7IND5</accession>
<gene>
    <name evidence="2" type="ORF">E2C01_081826</name>
</gene>
<proteinExistence type="predicted"/>
<feature type="compositionally biased region" description="Basic and acidic residues" evidence="1">
    <location>
        <begin position="1"/>
        <end position="13"/>
    </location>
</feature>
<dbReference type="Proteomes" id="UP000324222">
    <property type="component" value="Unassembled WGS sequence"/>
</dbReference>
<reference evidence="2 3" key="1">
    <citation type="submission" date="2019-05" db="EMBL/GenBank/DDBJ databases">
        <title>Another draft genome of Portunus trituberculatus and its Hox gene families provides insights of decapod evolution.</title>
        <authorList>
            <person name="Jeong J.-H."/>
            <person name="Song I."/>
            <person name="Kim S."/>
            <person name="Choi T."/>
            <person name="Kim D."/>
            <person name="Ryu S."/>
            <person name="Kim W."/>
        </authorList>
    </citation>
    <scope>NUCLEOTIDE SEQUENCE [LARGE SCALE GENOMIC DNA]</scope>
    <source>
        <tissue evidence="2">Muscle</tissue>
    </source>
</reference>
<dbReference type="AlphaFoldDB" id="A0A5B7IND5"/>
<feature type="compositionally biased region" description="Basic and acidic residues" evidence="1">
    <location>
        <begin position="50"/>
        <end position="59"/>
    </location>
</feature>
<organism evidence="2 3">
    <name type="scientific">Portunus trituberculatus</name>
    <name type="common">Swimming crab</name>
    <name type="synonym">Neptunus trituberculatus</name>
    <dbReference type="NCBI Taxonomy" id="210409"/>
    <lineage>
        <taxon>Eukaryota</taxon>
        <taxon>Metazoa</taxon>
        <taxon>Ecdysozoa</taxon>
        <taxon>Arthropoda</taxon>
        <taxon>Crustacea</taxon>
        <taxon>Multicrustacea</taxon>
        <taxon>Malacostraca</taxon>
        <taxon>Eumalacostraca</taxon>
        <taxon>Eucarida</taxon>
        <taxon>Decapoda</taxon>
        <taxon>Pleocyemata</taxon>
        <taxon>Brachyura</taxon>
        <taxon>Eubrachyura</taxon>
        <taxon>Portunoidea</taxon>
        <taxon>Portunidae</taxon>
        <taxon>Portuninae</taxon>
        <taxon>Portunus</taxon>
    </lineage>
</organism>
<sequence length="122" mass="13117">MTCEERTRGERIQEGVGKASKRHGLKLTTKKLVHHVFLGVTVARERLAGKDGVRSRNAPEDTVTGGDVTSSRGGEETPGCQDSASGGRVCGTTLSRQPRRVSESRGAGRERRDERPGTVTVC</sequence>
<evidence type="ECO:0000313" key="2">
    <source>
        <dbReference type="EMBL" id="MPC86981.1"/>
    </source>
</evidence>
<dbReference type="EMBL" id="VSRR010073160">
    <property type="protein sequence ID" value="MPC86981.1"/>
    <property type="molecule type" value="Genomic_DNA"/>
</dbReference>
<feature type="region of interest" description="Disordered" evidence="1">
    <location>
        <begin position="50"/>
        <end position="122"/>
    </location>
</feature>
<name>A0A5B7IND5_PORTR</name>
<keyword evidence="3" id="KW-1185">Reference proteome</keyword>
<evidence type="ECO:0000256" key="1">
    <source>
        <dbReference type="SAM" id="MobiDB-lite"/>
    </source>
</evidence>